<name>A0A5D4XIR6_9GAMM</name>
<dbReference type="RefSeq" id="WP_149104523.1">
    <property type="nucleotide sequence ID" value="NZ_VTFT01000002.1"/>
</dbReference>
<feature type="compositionally biased region" description="Basic and acidic residues" evidence="1">
    <location>
        <begin position="687"/>
        <end position="696"/>
    </location>
</feature>
<evidence type="ECO:0000256" key="1">
    <source>
        <dbReference type="SAM" id="MobiDB-lite"/>
    </source>
</evidence>
<feature type="region of interest" description="Disordered" evidence="1">
    <location>
        <begin position="672"/>
        <end position="710"/>
    </location>
</feature>
<feature type="region of interest" description="Disordered" evidence="1">
    <location>
        <begin position="40"/>
        <end position="59"/>
    </location>
</feature>
<comment type="caution">
    <text evidence="3">The sequence shown here is derived from an EMBL/GenBank/DDBJ whole genome shotgun (WGS) entry which is preliminary data.</text>
</comment>
<sequence>MSHVHVPLATPSSAGAPRRVQRACQCGSCEKCRKKKLQRKAHADGMPARATSPAAFETGGSPLSHALRARLEPRFGTDFSAVRIHDDAASHRAARELHANAFTWGQHIHFGASRYRPDSSAGLHLLAHELTHTVQQRGSAPVAATDAIEVDAADTPLEREADAAADAVMAGRTAMPRPTTLASGLVQRDAIPGDAEIDLPDASGGGVRIRRTMRERRCDRPERVPRTESTPRDRVFEWDEDAHALLLRYTICRGQVRLSADVTADYSDIVNAGTRLLEALREDPASATDLPALGRAAVDQASLGASGAVTLAVSGVLLARVGAEGDAGTGEQTLRISGELTIAPNGSVTLRVTGGAGLERSDARELSRYTLGLQLGTRWFRIGLDYLRESTTPAGGGTSTTDRGSGELRIPIPGTDIAPFLRGTLENGPDGPSGSIIGGIGGTFGTPSRPPRVDCYECRCPPPRPEYACTPYGTRDVVDTPADTQRPVLLYQYDATQPADPAGFDARVGSVASLAGQGYSVRAIRGYASPEGTVAYNQALAQRRADHAHGEISLRMPPGAGALPAATGIGELLGESSSAAGSEARNSELTSELRGRLAGLGPDERLELLGIEGARRGDPVERQQALDDIEAFVQGRDARGRRLAGRARWERVFPFLRRVEVELHRDAVTHTERVDRPEDSSACDAAQRAHIDRERPIPPAGRMPARRCDE</sequence>
<organism evidence="3 4">
    <name type="scientific">Luteimonas viscosa</name>
    <dbReference type="NCBI Taxonomy" id="1132694"/>
    <lineage>
        <taxon>Bacteria</taxon>
        <taxon>Pseudomonadati</taxon>
        <taxon>Pseudomonadota</taxon>
        <taxon>Gammaproteobacteria</taxon>
        <taxon>Lysobacterales</taxon>
        <taxon>Lysobacteraceae</taxon>
        <taxon>Luteimonas</taxon>
    </lineage>
</organism>
<accession>A0A5D4XIR6</accession>
<dbReference type="InterPro" id="IPR025295">
    <property type="entry name" value="eCIS_core_dom"/>
</dbReference>
<dbReference type="OrthoDB" id="292792at2"/>
<dbReference type="Pfam" id="PF13699">
    <property type="entry name" value="eCIS_core"/>
    <property type="match status" value="1"/>
</dbReference>
<dbReference type="AlphaFoldDB" id="A0A5D4XIR6"/>
<keyword evidence="4" id="KW-1185">Reference proteome</keyword>
<evidence type="ECO:0000259" key="2">
    <source>
        <dbReference type="Pfam" id="PF13699"/>
    </source>
</evidence>
<dbReference type="Proteomes" id="UP000324973">
    <property type="component" value="Unassembled WGS sequence"/>
</dbReference>
<proteinExistence type="predicted"/>
<evidence type="ECO:0000313" key="3">
    <source>
        <dbReference type="EMBL" id="TYT23823.1"/>
    </source>
</evidence>
<dbReference type="EMBL" id="VTFT01000002">
    <property type="protein sequence ID" value="TYT23823.1"/>
    <property type="molecule type" value="Genomic_DNA"/>
</dbReference>
<protein>
    <submittedName>
        <fullName evidence="3">DUF4157 domain-containing protein</fullName>
    </submittedName>
</protein>
<reference evidence="3 4" key="1">
    <citation type="submission" date="2019-08" db="EMBL/GenBank/DDBJ databases">
        <title>Luteimonas viscosus sp. nov., isolated from soil of a sunflower field.</title>
        <authorList>
            <person name="Jianli Z."/>
            <person name="Ying Z."/>
        </authorList>
    </citation>
    <scope>NUCLEOTIDE SEQUENCE [LARGE SCALE GENOMIC DNA]</scope>
    <source>
        <strain evidence="3 4">XBU10</strain>
    </source>
</reference>
<gene>
    <name evidence="3" type="ORF">FZO89_16535</name>
</gene>
<feature type="domain" description="eCIS core" evidence="2">
    <location>
        <begin position="62"/>
        <end position="139"/>
    </location>
</feature>
<feature type="region of interest" description="Disordered" evidence="1">
    <location>
        <begin position="390"/>
        <end position="413"/>
    </location>
</feature>
<evidence type="ECO:0000313" key="4">
    <source>
        <dbReference type="Proteomes" id="UP000324973"/>
    </source>
</evidence>